<keyword evidence="5" id="KW-0479">Metal-binding</keyword>
<dbReference type="RefSeq" id="WP_092238532.1">
    <property type="nucleotide sequence ID" value="NZ_FNLL01000023.1"/>
</dbReference>
<dbReference type="EMBL" id="FNLL01000023">
    <property type="protein sequence ID" value="SDU64893.1"/>
    <property type="molecule type" value="Genomic_DNA"/>
</dbReference>
<dbReference type="InterPro" id="IPR034466">
    <property type="entry name" value="Methyltransferase_Class_B"/>
</dbReference>
<dbReference type="SFLD" id="SFLDG01123">
    <property type="entry name" value="methyltransferase_(Class_B)"/>
    <property type="match status" value="1"/>
</dbReference>
<dbReference type="InterPro" id="IPR051198">
    <property type="entry name" value="BchE-like"/>
</dbReference>
<dbReference type="Gene3D" id="3.40.50.280">
    <property type="entry name" value="Cobalamin-binding domain"/>
    <property type="match status" value="1"/>
</dbReference>
<dbReference type="CDD" id="cd01335">
    <property type="entry name" value="Radical_SAM"/>
    <property type="match status" value="1"/>
</dbReference>
<dbReference type="GO" id="GO:0046872">
    <property type="term" value="F:metal ion binding"/>
    <property type="evidence" value="ECO:0007669"/>
    <property type="project" value="UniProtKB-KW"/>
</dbReference>
<evidence type="ECO:0000256" key="4">
    <source>
        <dbReference type="ARBA" id="ARBA00022691"/>
    </source>
</evidence>
<evidence type="ECO:0000313" key="11">
    <source>
        <dbReference type="Proteomes" id="UP000199608"/>
    </source>
</evidence>
<evidence type="ECO:0000256" key="5">
    <source>
        <dbReference type="ARBA" id="ARBA00022723"/>
    </source>
</evidence>
<name>A0A1H2K8J1_9BACT</name>
<proteinExistence type="predicted"/>
<dbReference type="SFLD" id="SFLDG01082">
    <property type="entry name" value="B12-binding_domain_containing"/>
    <property type="match status" value="1"/>
</dbReference>
<dbReference type="CDD" id="cd02068">
    <property type="entry name" value="radical_SAM_B12_BD"/>
    <property type="match status" value="1"/>
</dbReference>
<evidence type="ECO:0000259" key="8">
    <source>
        <dbReference type="PROSITE" id="PS51332"/>
    </source>
</evidence>
<dbReference type="InterPro" id="IPR007197">
    <property type="entry name" value="rSAM"/>
</dbReference>
<evidence type="ECO:0000256" key="2">
    <source>
        <dbReference type="ARBA" id="ARBA00022603"/>
    </source>
</evidence>
<dbReference type="InterPro" id="IPR006638">
    <property type="entry name" value="Elp3/MiaA/NifB-like_rSAM"/>
</dbReference>
<dbReference type="Proteomes" id="UP000199608">
    <property type="component" value="Unassembled WGS sequence"/>
</dbReference>
<organism evidence="10 11">
    <name type="scientific">Desulfobacula phenolica</name>
    <dbReference type="NCBI Taxonomy" id="90732"/>
    <lineage>
        <taxon>Bacteria</taxon>
        <taxon>Pseudomonadati</taxon>
        <taxon>Thermodesulfobacteriota</taxon>
        <taxon>Desulfobacteria</taxon>
        <taxon>Desulfobacterales</taxon>
        <taxon>Desulfobacteraceae</taxon>
        <taxon>Desulfobacula</taxon>
    </lineage>
</organism>
<keyword evidence="4" id="KW-0949">S-adenosyl-L-methionine</keyword>
<evidence type="ECO:0000256" key="1">
    <source>
        <dbReference type="ARBA" id="ARBA00001966"/>
    </source>
</evidence>
<dbReference type="SFLD" id="SFLDS00029">
    <property type="entry name" value="Radical_SAM"/>
    <property type="match status" value="1"/>
</dbReference>
<dbReference type="PANTHER" id="PTHR43409">
    <property type="entry name" value="ANAEROBIC MAGNESIUM-PROTOPORPHYRIN IX MONOMETHYL ESTER CYCLASE-RELATED"/>
    <property type="match status" value="1"/>
</dbReference>
<evidence type="ECO:0000256" key="3">
    <source>
        <dbReference type="ARBA" id="ARBA00022679"/>
    </source>
</evidence>
<comment type="cofactor">
    <cofactor evidence="1">
        <name>[4Fe-4S] cluster</name>
        <dbReference type="ChEBI" id="CHEBI:49883"/>
    </cofactor>
</comment>
<evidence type="ECO:0000259" key="9">
    <source>
        <dbReference type="PROSITE" id="PS51918"/>
    </source>
</evidence>
<dbReference type="PROSITE" id="PS51332">
    <property type="entry name" value="B12_BINDING"/>
    <property type="match status" value="1"/>
</dbReference>
<keyword evidence="2" id="KW-0489">Methyltransferase</keyword>
<dbReference type="AlphaFoldDB" id="A0A1H2K8J1"/>
<reference evidence="11" key="1">
    <citation type="submission" date="2016-10" db="EMBL/GenBank/DDBJ databases">
        <authorList>
            <person name="Varghese N."/>
            <person name="Submissions S."/>
        </authorList>
    </citation>
    <scope>NUCLEOTIDE SEQUENCE [LARGE SCALE GENOMIC DNA]</scope>
    <source>
        <strain evidence="11">DSM 3384</strain>
    </source>
</reference>
<gene>
    <name evidence="10" type="ORF">SAMN04487931_12310</name>
</gene>
<keyword evidence="11" id="KW-1185">Reference proteome</keyword>
<dbReference type="InterPro" id="IPR023404">
    <property type="entry name" value="rSAM_horseshoe"/>
</dbReference>
<feature type="domain" description="B12-binding" evidence="8">
    <location>
        <begin position="5"/>
        <end position="142"/>
    </location>
</feature>
<accession>A0A1H2K8J1</accession>
<dbReference type="PANTHER" id="PTHR43409:SF7">
    <property type="entry name" value="BLL1977 PROTEIN"/>
    <property type="match status" value="1"/>
</dbReference>
<dbReference type="InterPro" id="IPR058240">
    <property type="entry name" value="rSAM_sf"/>
</dbReference>
<sequence length="439" mass="49753">MIIKGNITLLSPPSFCVDDDRLEQSLGIAYIASVLIENGYDANIVELTGNQGKDFNEISALIPCSDIYGIVCYSTTYHNVKKIIESIKNKNPKAYICLGGPHPTAMPEQTLRDMEVDCVVTGEGEMAFLSIVDNFYNKRKKLKGVISIPGPDNLDSLPFPNRELVDQSSFSRTFQGKKTMSLISGRGCKFDCLHCNSNIMGAGNRKVRFRSVENIIEEIRYLKNLGLGHEAFRFNDDNFADHPDLVRLLKSMAKEHISYRIFSRLEHLSDDNLKLFKASGCNFISIGLESLNEKNLKYIGKGKMLKHIDNLTMAKKYGITIRSSFMVGLPYDTDASVKNDFEKASELDFDEYAIYPLIPYPGTRLWRTPERYGYEISNKNFTDYVQMGGGGNKKTDFVLKHTDESGYTFFPDDVKRWYDMAHQILDKKKNHMSSSSIAR</sequence>
<feature type="domain" description="Radical SAM core" evidence="9">
    <location>
        <begin position="174"/>
        <end position="394"/>
    </location>
</feature>
<dbReference type="GO" id="GO:0003824">
    <property type="term" value="F:catalytic activity"/>
    <property type="evidence" value="ECO:0007669"/>
    <property type="project" value="InterPro"/>
</dbReference>
<evidence type="ECO:0000313" key="10">
    <source>
        <dbReference type="EMBL" id="SDU64893.1"/>
    </source>
</evidence>
<dbReference type="SMART" id="SM00729">
    <property type="entry name" value="Elp3"/>
    <property type="match status" value="1"/>
</dbReference>
<dbReference type="PROSITE" id="PS51918">
    <property type="entry name" value="RADICAL_SAM"/>
    <property type="match status" value="1"/>
</dbReference>
<evidence type="ECO:0000256" key="6">
    <source>
        <dbReference type="ARBA" id="ARBA00023004"/>
    </source>
</evidence>
<dbReference type="Pfam" id="PF04055">
    <property type="entry name" value="Radical_SAM"/>
    <property type="match status" value="1"/>
</dbReference>
<keyword evidence="6" id="KW-0408">Iron</keyword>
<dbReference type="SUPFAM" id="SSF102114">
    <property type="entry name" value="Radical SAM enzymes"/>
    <property type="match status" value="1"/>
</dbReference>
<dbReference type="GO" id="GO:0031419">
    <property type="term" value="F:cobalamin binding"/>
    <property type="evidence" value="ECO:0007669"/>
    <property type="project" value="InterPro"/>
</dbReference>
<keyword evidence="7" id="KW-0411">Iron-sulfur</keyword>
<dbReference type="InterPro" id="IPR006158">
    <property type="entry name" value="Cobalamin-bd"/>
</dbReference>
<dbReference type="Pfam" id="PF02310">
    <property type="entry name" value="B12-binding"/>
    <property type="match status" value="1"/>
</dbReference>
<dbReference type="Gene3D" id="3.80.30.20">
    <property type="entry name" value="tm_1862 like domain"/>
    <property type="match status" value="1"/>
</dbReference>
<evidence type="ECO:0000256" key="7">
    <source>
        <dbReference type="ARBA" id="ARBA00023014"/>
    </source>
</evidence>
<dbReference type="GO" id="GO:0051539">
    <property type="term" value="F:4 iron, 4 sulfur cluster binding"/>
    <property type="evidence" value="ECO:0007669"/>
    <property type="project" value="UniProtKB-KW"/>
</dbReference>
<protein>
    <submittedName>
        <fullName evidence="10">Radical SAM superfamily enzyme YgiQ, UPF0313 family</fullName>
    </submittedName>
</protein>
<keyword evidence="3" id="KW-0808">Transferase</keyword>